<feature type="signal peptide" evidence="2">
    <location>
        <begin position="1"/>
        <end position="21"/>
    </location>
</feature>
<sequence>MLRRLSLASLLSLGLVSPVSADMLDDVGTLEAILDSVCGQRFEVIWVDQEHKIPPCMMSYSPYCEEIQNNGSDSCPLVMGTDVDADGSQSDSPDQLAAVPQQL</sequence>
<evidence type="ECO:0000256" key="1">
    <source>
        <dbReference type="SAM" id="MobiDB-lite"/>
    </source>
</evidence>
<reference evidence="3 4" key="1">
    <citation type="submission" date="2020-08" db="EMBL/GenBank/DDBJ databases">
        <title>Genomic Encyclopedia of Type Strains, Phase IV (KMG-IV): sequencing the most valuable type-strain genomes for metagenomic binning, comparative biology and taxonomic classification.</title>
        <authorList>
            <person name="Goeker M."/>
        </authorList>
    </citation>
    <scope>NUCLEOTIDE SEQUENCE [LARGE SCALE GENOMIC DNA]</scope>
    <source>
        <strain evidence="3 4">DSM 18233</strain>
    </source>
</reference>
<name>A0A840REC0_9NEIS</name>
<evidence type="ECO:0000313" key="3">
    <source>
        <dbReference type="EMBL" id="MBB5190601.1"/>
    </source>
</evidence>
<protein>
    <submittedName>
        <fullName evidence="3">Uncharacterized protein</fullName>
    </submittedName>
</protein>
<evidence type="ECO:0000256" key="2">
    <source>
        <dbReference type="SAM" id="SignalP"/>
    </source>
</evidence>
<dbReference type="RefSeq" id="WP_184098762.1">
    <property type="nucleotide sequence ID" value="NZ_JACHHN010000002.1"/>
</dbReference>
<proteinExistence type="predicted"/>
<feature type="region of interest" description="Disordered" evidence="1">
    <location>
        <begin position="81"/>
        <end position="103"/>
    </location>
</feature>
<keyword evidence="4" id="KW-1185">Reference proteome</keyword>
<comment type="caution">
    <text evidence="3">The sequence shown here is derived from an EMBL/GenBank/DDBJ whole genome shotgun (WGS) entry which is preliminary data.</text>
</comment>
<dbReference type="AlphaFoldDB" id="A0A840REC0"/>
<keyword evidence="2" id="KW-0732">Signal</keyword>
<dbReference type="EMBL" id="JACHHN010000002">
    <property type="protein sequence ID" value="MBB5190601.1"/>
    <property type="molecule type" value="Genomic_DNA"/>
</dbReference>
<accession>A0A840REC0</accession>
<organism evidence="3 4">
    <name type="scientific">Silvimonas terrae</name>
    <dbReference type="NCBI Taxonomy" id="300266"/>
    <lineage>
        <taxon>Bacteria</taxon>
        <taxon>Pseudomonadati</taxon>
        <taxon>Pseudomonadota</taxon>
        <taxon>Betaproteobacteria</taxon>
        <taxon>Neisseriales</taxon>
        <taxon>Chitinibacteraceae</taxon>
        <taxon>Silvimonas</taxon>
    </lineage>
</organism>
<gene>
    <name evidence="3" type="ORF">HNQ50_001323</name>
</gene>
<evidence type="ECO:0000313" key="4">
    <source>
        <dbReference type="Proteomes" id="UP000543030"/>
    </source>
</evidence>
<feature type="chain" id="PRO_5032327181" evidence="2">
    <location>
        <begin position="22"/>
        <end position="103"/>
    </location>
</feature>
<dbReference type="Proteomes" id="UP000543030">
    <property type="component" value="Unassembled WGS sequence"/>
</dbReference>